<gene>
    <name evidence="1" type="primary">WBGene00272744</name>
</gene>
<dbReference type="Proteomes" id="UP000005239">
    <property type="component" value="Unassembled WGS sequence"/>
</dbReference>
<dbReference type="EnsemblMetazoa" id="PPA34375.1">
    <property type="protein sequence ID" value="PPA34375.1"/>
    <property type="gene ID" value="WBGene00272744"/>
</dbReference>
<protein>
    <submittedName>
        <fullName evidence="1">Uncharacterized protein</fullName>
    </submittedName>
</protein>
<name>A0A2A6BX50_PRIPA</name>
<keyword evidence="2" id="KW-1185">Reference proteome</keyword>
<reference evidence="1" key="2">
    <citation type="submission" date="2022-06" db="UniProtKB">
        <authorList>
            <consortium name="EnsemblMetazoa"/>
        </authorList>
    </citation>
    <scope>IDENTIFICATION</scope>
    <source>
        <strain evidence="1">PS312</strain>
    </source>
</reference>
<dbReference type="SUPFAM" id="SSF50405">
    <property type="entry name" value="Actin-crosslinking proteins"/>
    <property type="match status" value="1"/>
</dbReference>
<dbReference type="InterPro" id="IPR008999">
    <property type="entry name" value="Actin-crosslinking"/>
</dbReference>
<dbReference type="GO" id="GO:0015629">
    <property type="term" value="C:actin cytoskeleton"/>
    <property type="evidence" value="ECO:0000318"/>
    <property type="project" value="GO_Central"/>
</dbReference>
<dbReference type="AlphaFoldDB" id="A0A2A6BX50"/>
<proteinExistence type="predicted"/>
<organism evidence="1 2">
    <name type="scientific">Pristionchus pacificus</name>
    <name type="common">Parasitic nematode worm</name>
    <dbReference type="NCBI Taxonomy" id="54126"/>
    <lineage>
        <taxon>Eukaryota</taxon>
        <taxon>Metazoa</taxon>
        <taxon>Ecdysozoa</taxon>
        <taxon>Nematoda</taxon>
        <taxon>Chromadorea</taxon>
        <taxon>Rhabditida</taxon>
        <taxon>Rhabditina</taxon>
        <taxon>Diplogasteromorpha</taxon>
        <taxon>Diplogasteroidea</taxon>
        <taxon>Neodiplogasteridae</taxon>
        <taxon>Pristionchus</taxon>
    </lineage>
</organism>
<dbReference type="InterPro" id="IPR052883">
    <property type="entry name" value="Hisactophilin"/>
</dbReference>
<dbReference type="Gene3D" id="2.80.10.50">
    <property type="match status" value="1"/>
</dbReference>
<evidence type="ECO:0000313" key="2">
    <source>
        <dbReference type="Proteomes" id="UP000005239"/>
    </source>
</evidence>
<dbReference type="PANTHER" id="PTHR33351:SF1">
    <property type="entry name" value="IG-LIKE DOMAIN-CONTAINING PROTEIN-RELATED"/>
    <property type="match status" value="1"/>
</dbReference>
<dbReference type="PANTHER" id="PTHR33351">
    <property type="entry name" value="HISACTOPHILIN-1-RELATED"/>
    <property type="match status" value="1"/>
</dbReference>
<sequence>MWSLPLLALLLFTVVAHTTAHPSSIVSNRTLPYPHPVRSPRLAPALMQELMGPDGGKRALKAWNDLYLTEPDRSIPTTTGWPRLRPLIEVAQWSRANGQYWYIEQINDNEVALKSLTGKYVTHWNLSASSLKFEEAHPSDEAKEWEMLTPVKNEDGSWSFKSRWDHYLSAHHESKRVNFQPHNDRCEHWRLEAWY</sequence>
<dbReference type="GO" id="GO:0030041">
    <property type="term" value="P:actin filament polymerization"/>
    <property type="evidence" value="ECO:0000318"/>
    <property type="project" value="GO_Central"/>
</dbReference>
<dbReference type="GO" id="GO:0051015">
    <property type="term" value="F:actin filament binding"/>
    <property type="evidence" value="ECO:0000318"/>
    <property type="project" value="GO_Central"/>
</dbReference>
<evidence type="ECO:0000313" key="1">
    <source>
        <dbReference type="EnsemblMetazoa" id="PPA34375.1"/>
    </source>
</evidence>
<reference evidence="2" key="1">
    <citation type="journal article" date="2008" name="Nat. Genet.">
        <title>The Pristionchus pacificus genome provides a unique perspective on nematode lifestyle and parasitism.</title>
        <authorList>
            <person name="Dieterich C."/>
            <person name="Clifton S.W."/>
            <person name="Schuster L.N."/>
            <person name="Chinwalla A."/>
            <person name="Delehaunty K."/>
            <person name="Dinkelacker I."/>
            <person name="Fulton L."/>
            <person name="Fulton R."/>
            <person name="Godfrey J."/>
            <person name="Minx P."/>
            <person name="Mitreva M."/>
            <person name="Roeseler W."/>
            <person name="Tian H."/>
            <person name="Witte H."/>
            <person name="Yang S.P."/>
            <person name="Wilson R.K."/>
            <person name="Sommer R.J."/>
        </authorList>
    </citation>
    <scope>NUCLEOTIDE SEQUENCE [LARGE SCALE GENOMIC DNA]</scope>
    <source>
        <strain evidence="2">PS312</strain>
    </source>
</reference>
<accession>A0A2A6BX50</accession>
<dbReference type="CDD" id="cd00257">
    <property type="entry name" value="beta-trefoil_FSCN-like"/>
    <property type="match status" value="1"/>
</dbReference>
<accession>A0A8R1YN50</accession>